<feature type="compositionally biased region" description="Polar residues" evidence="2">
    <location>
        <begin position="1"/>
        <end position="17"/>
    </location>
</feature>
<feature type="region of interest" description="Disordered" evidence="2">
    <location>
        <begin position="1"/>
        <end position="54"/>
    </location>
</feature>
<dbReference type="EMBL" id="JAVHNS010000008">
    <property type="protein sequence ID" value="KAK6345826.1"/>
    <property type="molecule type" value="Genomic_DNA"/>
</dbReference>
<comment type="caution">
    <text evidence="3">The sequence shown here is derived from an EMBL/GenBank/DDBJ whole genome shotgun (WGS) entry which is preliminary data.</text>
</comment>
<proteinExistence type="predicted"/>
<evidence type="ECO:0000256" key="2">
    <source>
        <dbReference type="SAM" id="MobiDB-lite"/>
    </source>
</evidence>
<gene>
    <name evidence="3" type="ORF">TWF730_010169</name>
</gene>
<name>A0AAV9UMY1_9PEZI</name>
<feature type="compositionally biased region" description="Polar residues" evidence="2">
    <location>
        <begin position="42"/>
        <end position="53"/>
    </location>
</feature>
<feature type="compositionally biased region" description="Polar residues" evidence="2">
    <location>
        <begin position="142"/>
        <end position="190"/>
    </location>
</feature>
<evidence type="ECO:0008006" key="5">
    <source>
        <dbReference type="Google" id="ProtNLM"/>
    </source>
</evidence>
<organism evidence="3 4">
    <name type="scientific">Orbilia blumenaviensis</name>
    <dbReference type="NCBI Taxonomy" id="1796055"/>
    <lineage>
        <taxon>Eukaryota</taxon>
        <taxon>Fungi</taxon>
        <taxon>Dikarya</taxon>
        <taxon>Ascomycota</taxon>
        <taxon>Pezizomycotina</taxon>
        <taxon>Orbiliomycetes</taxon>
        <taxon>Orbiliales</taxon>
        <taxon>Orbiliaceae</taxon>
        <taxon>Orbilia</taxon>
    </lineage>
</organism>
<evidence type="ECO:0000313" key="4">
    <source>
        <dbReference type="Proteomes" id="UP001373714"/>
    </source>
</evidence>
<dbReference type="AlphaFoldDB" id="A0AAV9UMY1"/>
<protein>
    <recommendedName>
        <fullName evidence="5">C2H2-type domain-containing protein</fullName>
    </recommendedName>
</protein>
<keyword evidence="4" id="KW-1185">Reference proteome</keyword>
<feature type="coiled-coil region" evidence="1">
    <location>
        <begin position="207"/>
        <end position="262"/>
    </location>
</feature>
<dbReference type="Proteomes" id="UP001373714">
    <property type="component" value="Unassembled WGS sequence"/>
</dbReference>
<reference evidence="3 4" key="1">
    <citation type="submission" date="2019-10" db="EMBL/GenBank/DDBJ databases">
        <authorList>
            <person name="Palmer J.M."/>
        </authorList>
    </citation>
    <scope>NUCLEOTIDE SEQUENCE [LARGE SCALE GENOMIC DNA]</scope>
    <source>
        <strain evidence="3 4">TWF730</strain>
    </source>
</reference>
<evidence type="ECO:0000313" key="3">
    <source>
        <dbReference type="EMBL" id="KAK6345826.1"/>
    </source>
</evidence>
<evidence type="ECO:0000256" key="1">
    <source>
        <dbReference type="SAM" id="Coils"/>
    </source>
</evidence>
<feature type="region of interest" description="Disordered" evidence="2">
    <location>
        <begin position="117"/>
        <end position="193"/>
    </location>
</feature>
<sequence>MGTSTNTTASQNEQSAPPSTPEIGVPPNNDSSRSLLHPQNEPLVSQSDFSPSKRNGRVVYDCKICPAGTFKTFSTRTYGQHMWETHNMKVFPCGEGCDYSAARIDNIVVHQKSCKKRLHNQESEDSEEIPKSKRPKKRVSMKGTQNSRPNAETLITTLNIISRSSAPPTTSRDSEQYEGSTPTGSNCTTEHNSERTDITLSSDSSEVLELLRKIATLERENNILKEQDLDKRKKLEETQRELEGTQKELEETRAKLKGTECERDYWKGRLYEKRLEKR</sequence>
<accession>A0AAV9UMY1</accession>
<keyword evidence="1" id="KW-0175">Coiled coil</keyword>